<keyword evidence="9 13" id="KW-0472">Membrane</keyword>
<sequence>MATRDLVIGMMFLLQTVFGILGNFSLVYHFLFLYFTGRRFRPADLIVSHMTLANLLVIFSKGVSETMTAFGLKLFLNDIGCKLLFYVHRVGRDVSIGTTCLLSVFQVIVISPRDSRWAELKVKCPQYIGTCSILCWILNMMLNILVPFHITEKRIKANITKKMDYGYCYTVFYGKITESLSLLLVLFHDGFCLVLMVWASCSMVFKLHSRKQKVQHIHRNNLSPRSSPETRATQSILVLVCTFVSLWTLSSVFHICLTVFNNPSFPNLWLVNISTLVSNCFPTVSPYILMSHDSRVSLVCFPWKGVQNH</sequence>
<feature type="transmembrane region" description="Helical" evidence="13">
    <location>
        <begin position="124"/>
        <end position="146"/>
    </location>
</feature>
<dbReference type="FunFam" id="1.20.1070.10:FF:000033">
    <property type="entry name" value="Vomeronasal type-1 receptor"/>
    <property type="match status" value="1"/>
</dbReference>
<feature type="transmembrane region" description="Helical" evidence="13">
    <location>
        <begin position="182"/>
        <end position="205"/>
    </location>
</feature>
<name>A0A3Q2GSI3_HORSE</name>
<dbReference type="PANTHER" id="PTHR24062">
    <property type="entry name" value="VOMERONASAL TYPE-1 RECEPTOR"/>
    <property type="match status" value="1"/>
</dbReference>
<keyword evidence="10 13" id="KW-0675">Receptor</keyword>
<accession>A0A3Q2GSI3</accession>
<evidence type="ECO:0000313" key="15">
    <source>
        <dbReference type="Ensembl" id="ENSECAP00000023236.2"/>
    </source>
</evidence>
<dbReference type="PROSITE" id="PS50262">
    <property type="entry name" value="G_PROTEIN_RECEP_F1_2"/>
    <property type="match status" value="1"/>
</dbReference>
<dbReference type="SUPFAM" id="SSF81321">
    <property type="entry name" value="Family A G protein-coupled receptor-like"/>
    <property type="match status" value="1"/>
</dbReference>
<evidence type="ECO:0000256" key="5">
    <source>
        <dbReference type="ARBA" id="ARBA00022507"/>
    </source>
</evidence>
<reference evidence="15" key="3">
    <citation type="submission" date="2025-09" db="UniProtKB">
        <authorList>
            <consortium name="Ensembl"/>
        </authorList>
    </citation>
    <scope>IDENTIFICATION</scope>
    <source>
        <strain evidence="15">Thoroughbred</strain>
    </source>
</reference>
<keyword evidence="4 13" id="KW-1003">Cell membrane</keyword>
<keyword evidence="7 13" id="KW-1133">Transmembrane helix</keyword>
<dbReference type="Pfam" id="PF03402">
    <property type="entry name" value="V1R"/>
    <property type="match status" value="1"/>
</dbReference>
<dbReference type="GO" id="GO:0005550">
    <property type="term" value="F:pheromone binding"/>
    <property type="evidence" value="ECO:0000318"/>
    <property type="project" value="GO_Central"/>
</dbReference>
<dbReference type="AlphaFoldDB" id="A0A3Q2GSI3"/>
<proteinExistence type="inferred from homology"/>
<evidence type="ECO:0000256" key="3">
    <source>
        <dbReference type="ARBA" id="ARBA00010663"/>
    </source>
</evidence>
<evidence type="ECO:0000256" key="13">
    <source>
        <dbReference type="RuleBase" id="RU364061"/>
    </source>
</evidence>
<evidence type="ECO:0000256" key="12">
    <source>
        <dbReference type="ARBA" id="ARBA00023224"/>
    </source>
</evidence>
<evidence type="ECO:0000256" key="1">
    <source>
        <dbReference type="ARBA" id="ARBA00003878"/>
    </source>
</evidence>
<keyword evidence="5 13" id="KW-0589">Pheromone response</keyword>
<dbReference type="GO" id="GO:0007606">
    <property type="term" value="P:sensory perception of chemical stimulus"/>
    <property type="evidence" value="ECO:0007669"/>
    <property type="project" value="UniProtKB-ARBA"/>
</dbReference>
<feature type="transmembrane region" description="Helical" evidence="13">
    <location>
        <begin position="94"/>
        <end position="112"/>
    </location>
</feature>
<comment type="subcellular location">
    <subcellularLocation>
        <location evidence="2 13">Cell membrane</location>
        <topology evidence="2 13">Multi-pass membrane protein</topology>
    </subcellularLocation>
</comment>
<organism evidence="15 16">
    <name type="scientific">Equus caballus</name>
    <name type="common">Horse</name>
    <dbReference type="NCBI Taxonomy" id="9796"/>
    <lineage>
        <taxon>Eukaryota</taxon>
        <taxon>Metazoa</taxon>
        <taxon>Chordata</taxon>
        <taxon>Craniata</taxon>
        <taxon>Vertebrata</taxon>
        <taxon>Euteleostomi</taxon>
        <taxon>Mammalia</taxon>
        <taxon>Eutheria</taxon>
        <taxon>Laurasiatheria</taxon>
        <taxon>Perissodactyla</taxon>
        <taxon>Equidae</taxon>
        <taxon>Equus</taxon>
    </lineage>
</organism>
<keyword evidence="11" id="KW-0325">Glycoprotein</keyword>
<dbReference type="InterPro" id="IPR004072">
    <property type="entry name" value="Vmron_rcpt_1"/>
</dbReference>
<comment type="similarity">
    <text evidence="3 13">Belongs to the G-protein coupled receptor 1 family.</text>
</comment>
<evidence type="ECO:0000259" key="14">
    <source>
        <dbReference type="PROSITE" id="PS50262"/>
    </source>
</evidence>
<dbReference type="GeneTree" id="ENSGT00960000186612"/>
<dbReference type="CDD" id="cd13949">
    <property type="entry name" value="7tm_V1R_pheromone"/>
    <property type="match status" value="1"/>
</dbReference>
<reference evidence="15" key="2">
    <citation type="submission" date="2025-08" db="UniProtKB">
        <authorList>
            <consortium name="Ensembl"/>
        </authorList>
    </citation>
    <scope>IDENTIFICATION</scope>
    <source>
        <strain evidence="15">Thoroughbred</strain>
    </source>
</reference>
<comment type="function">
    <text evidence="1">Putative pheromone receptor.</text>
</comment>
<dbReference type="InParanoid" id="A0A3Q2GSI3"/>
<dbReference type="GO" id="GO:0019236">
    <property type="term" value="P:response to pheromone"/>
    <property type="evidence" value="ECO:0007669"/>
    <property type="project" value="UniProtKB-KW"/>
</dbReference>
<dbReference type="Gene3D" id="1.20.1070.10">
    <property type="entry name" value="Rhodopsin 7-helix transmembrane proteins"/>
    <property type="match status" value="1"/>
</dbReference>
<dbReference type="Proteomes" id="UP000002281">
    <property type="component" value="Chromosome 10"/>
</dbReference>
<feature type="transmembrane region" description="Helical" evidence="13">
    <location>
        <begin position="236"/>
        <end position="260"/>
    </location>
</feature>
<dbReference type="PRINTS" id="PR01534">
    <property type="entry name" value="VOMERONASL1R"/>
</dbReference>
<feature type="transmembrane region" description="Helical" evidence="13">
    <location>
        <begin position="45"/>
        <end position="63"/>
    </location>
</feature>
<protein>
    <recommendedName>
        <fullName evidence="13">Vomeronasal type-1 receptor</fullName>
    </recommendedName>
</protein>
<evidence type="ECO:0000256" key="10">
    <source>
        <dbReference type="ARBA" id="ARBA00023170"/>
    </source>
</evidence>
<keyword evidence="12 13" id="KW-0807">Transducer</keyword>
<dbReference type="PaxDb" id="9796-ENSECAP00000023236"/>
<feature type="transmembrane region" description="Helical" evidence="13">
    <location>
        <begin position="6"/>
        <end position="33"/>
    </location>
</feature>
<gene>
    <name evidence="15" type="primary">EQUCABV1R916</name>
</gene>
<evidence type="ECO:0000256" key="9">
    <source>
        <dbReference type="ARBA" id="ARBA00023136"/>
    </source>
</evidence>
<evidence type="ECO:0000313" key="16">
    <source>
        <dbReference type="Proteomes" id="UP000002281"/>
    </source>
</evidence>
<evidence type="ECO:0000256" key="7">
    <source>
        <dbReference type="ARBA" id="ARBA00022989"/>
    </source>
</evidence>
<keyword evidence="8 13" id="KW-0297">G-protein coupled receptor</keyword>
<reference evidence="15 16" key="1">
    <citation type="journal article" date="2009" name="Science">
        <title>Genome sequence, comparative analysis, and population genetics of the domestic horse.</title>
        <authorList>
            <consortium name="Broad Institute Genome Sequencing Platform"/>
            <consortium name="Broad Institute Whole Genome Assembly Team"/>
            <person name="Wade C.M."/>
            <person name="Giulotto E."/>
            <person name="Sigurdsson S."/>
            <person name="Zoli M."/>
            <person name="Gnerre S."/>
            <person name="Imsland F."/>
            <person name="Lear T.L."/>
            <person name="Adelson D.L."/>
            <person name="Bailey E."/>
            <person name="Bellone R.R."/>
            <person name="Bloecker H."/>
            <person name="Distl O."/>
            <person name="Edgar R.C."/>
            <person name="Garber M."/>
            <person name="Leeb T."/>
            <person name="Mauceli E."/>
            <person name="MacLeod J.N."/>
            <person name="Penedo M.C.T."/>
            <person name="Raison J.M."/>
            <person name="Sharpe T."/>
            <person name="Vogel J."/>
            <person name="Andersson L."/>
            <person name="Antczak D.F."/>
            <person name="Biagi T."/>
            <person name="Binns M.M."/>
            <person name="Chowdhary B.P."/>
            <person name="Coleman S.J."/>
            <person name="Della Valle G."/>
            <person name="Fryc S."/>
            <person name="Guerin G."/>
            <person name="Hasegawa T."/>
            <person name="Hill E.W."/>
            <person name="Jurka J."/>
            <person name="Kiialainen A."/>
            <person name="Lindgren G."/>
            <person name="Liu J."/>
            <person name="Magnani E."/>
            <person name="Mickelson J.R."/>
            <person name="Murray J."/>
            <person name="Nergadze S.G."/>
            <person name="Onofrio R."/>
            <person name="Pedroni S."/>
            <person name="Piras M.F."/>
            <person name="Raudsepp T."/>
            <person name="Rocchi M."/>
            <person name="Roeed K.H."/>
            <person name="Ryder O.A."/>
            <person name="Searle S."/>
            <person name="Skow L."/>
            <person name="Swinburne J.E."/>
            <person name="Syvaenen A.C."/>
            <person name="Tozaki T."/>
            <person name="Valberg S.J."/>
            <person name="Vaudin M."/>
            <person name="White J.R."/>
            <person name="Zody M.C."/>
            <person name="Lander E.S."/>
            <person name="Lindblad-Toh K."/>
        </authorList>
    </citation>
    <scope>NUCLEOTIDE SEQUENCE [LARGE SCALE GENOMIC DNA]</scope>
    <source>
        <strain evidence="15 16">Thoroughbred</strain>
    </source>
</reference>
<dbReference type="Ensembl" id="ENSECAT00000038618.2">
    <property type="protein sequence ID" value="ENSECAP00000023236.2"/>
    <property type="gene ID" value="ENSECAG00000029998.2"/>
</dbReference>
<keyword evidence="16" id="KW-1185">Reference proteome</keyword>
<dbReference type="InterPro" id="IPR017452">
    <property type="entry name" value="GPCR_Rhodpsn_7TM"/>
</dbReference>
<evidence type="ECO:0000256" key="4">
    <source>
        <dbReference type="ARBA" id="ARBA00022475"/>
    </source>
</evidence>
<feature type="domain" description="G-protein coupled receptors family 1 profile" evidence="14">
    <location>
        <begin position="22"/>
        <end position="289"/>
    </location>
</feature>
<evidence type="ECO:0000256" key="8">
    <source>
        <dbReference type="ARBA" id="ARBA00023040"/>
    </source>
</evidence>
<dbReference type="GO" id="GO:0016503">
    <property type="term" value="F:pheromone receptor activity"/>
    <property type="evidence" value="ECO:0007669"/>
    <property type="project" value="InterPro"/>
</dbReference>
<evidence type="ECO:0000256" key="2">
    <source>
        <dbReference type="ARBA" id="ARBA00004651"/>
    </source>
</evidence>
<keyword evidence="6 13" id="KW-0812">Transmembrane</keyword>
<evidence type="ECO:0000256" key="6">
    <source>
        <dbReference type="ARBA" id="ARBA00022692"/>
    </source>
</evidence>
<dbReference type="GO" id="GO:0005886">
    <property type="term" value="C:plasma membrane"/>
    <property type="evidence" value="ECO:0000318"/>
    <property type="project" value="GO_Central"/>
</dbReference>
<evidence type="ECO:0000256" key="11">
    <source>
        <dbReference type="ARBA" id="ARBA00023180"/>
    </source>
</evidence>
<feature type="transmembrane region" description="Helical" evidence="13">
    <location>
        <begin position="266"/>
        <end position="289"/>
    </location>
</feature>